<accession>A0A392T661</accession>
<reference evidence="1 2" key="1">
    <citation type="journal article" date="2018" name="Front. Plant Sci.">
        <title>Red Clover (Trifolium pratense) and Zigzag Clover (T. medium) - A Picture of Genomic Similarities and Differences.</title>
        <authorList>
            <person name="Dluhosova J."/>
            <person name="Istvanek J."/>
            <person name="Nedelnik J."/>
            <person name="Repkova J."/>
        </authorList>
    </citation>
    <scope>NUCLEOTIDE SEQUENCE [LARGE SCALE GENOMIC DNA]</scope>
    <source>
        <strain evidence="2">cv. 10/8</strain>
        <tissue evidence="1">Leaf</tissue>
    </source>
</reference>
<comment type="caution">
    <text evidence="1">The sequence shown here is derived from an EMBL/GenBank/DDBJ whole genome shotgun (WGS) entry which is preliminary data.</text>
</comment>
<feature type="non-terminal residue" evidence="1">
    <location>
        <position position="57"/>
    </location>
</feature>
<organism evidence="1 2">
    <name type="scientific">Trifolium medium</name>
    <dbReference type="NCBI Taxonomy" id="97028"/>
    <lineage>
        <taxon>Eukaryota</taxon>
        <taxon>Viridiplantae</taxon>
        <taxon>Streptophyta</taxon>
        <taxon>Embryophyta</taxon>
        <taxon>Tracheophyta</taxon>
        <taxon>Spermatophyta</taxon>
        <taxon>Magnoliopsida</taxon>
        <taxon>eudicotyledons</taxon>
        <taxon>Gunneridae</taxon>
        <taxon>Pentapetalae</taxon>
        <taxon>rosids</taxon>
        <taxon>fabids</taxon>
        <taxon>Fabales</taxon>
        <taxon>Fabaceae</taxon>
        <taxon>Papilionoideae</taxon>
        <taxon>50 kb inversion clade</taxon>
        <taxon>NPAAA clade</taxon>
        <taxon>Hologalegina</taxon>
        <taxon>IRL clade</taxon>
        <taxon>Trifolieae</taxon>
        <taxon>Trifolium</taxon>
    </lineage>
</organism>
<dbReference type="AlphaFoldDB" id="A0A392T661"/>
<sequence length="57" mass="6837">MVFIDYNVDYFPPPTIRDFPSWLSKHHVDHVVDRGKVEYCLGQAESGVRTWKTWRKK</sequence>
<protein>
    <submittedName>
        <fullName evidence="1">Uncharacterized protein</fullName>
    </submittedName>
</protein>
<evidence type="ECO:0000313" key="1">
    <source>
        <dbReference type="EMBL" id="MCI56583.1"/>
    </source>
</evidence>
<evidence type="ECO:0000313" key="2">
    <source>
        <dbReference type="Proteomes" id="UP000265520"/>
    </source>
</evidence>
<keyword evidence="2" id="KW-1185">Reference proteome</keyword>
<proteinExistence type="predicted"/>
<name>A0A392T661_9FABA</name>
<dbReference type="Proteomes" id="UP000265520">
    <property type="component" value="Unassembled WGS sequence"/>
</dbReference>
<dbReference type="EMBL" id="LXQA010514508">
    <property type="protein sequence ID" value="MCI56583.1"/>
    <property type="molecule type" value="Genomic_DNA"/>
</dbReference>